<dbReference type="AlphaFoldDB" id="A0A0T9KX19"/>
<dbReference type="Proteomes" id="UP000045824">
    <property type="component" value="Unassembled WGS sequence"/>
</dbReference>
<dbReference type="RefSeq" id="WP_032819444.1">
    <property type="nucleotide sequence ID" value="NZ_CAWMAB010000003.1"/>
</dbReference>
<dbReference type="Pfam" id="PF25759">
    <property type="entry name" value="HP1_ORF34"/>
    <property type="match status" value="1"/>
</dbReference>
<accession>A0A0T9KX19</accession>
<reference evidence="2 3" key="1">
    <citation type="submission" date="2015-03" db="EMBL/GenBank/DDBJ databases">
        <authorList>
            <person name="Murphy D."/>
        </authorList>
    </citation>
    <scope>NUCLEOTIDE SEQUENCE [LARGE SCALE GENOMIC DNA]</scope>
    <source>
        <strain evidence="2 3">FCF326</strain>
    </source>
</reference>
<evidence type="ECO:0000313" key="2">
    <source>
        <dbReference type="EMBL" id="CNE38193.1"/>
    </source>
</evidence>
<evidence type="ECO:0000313" key="3">
    <source>
        <dbReference type="Proteomes" id="UP000045824"/>
    </source>
</evidence>
<proteinExistence type="predicted"/>
<feature type="region of interest" description="Disordered" evidence="1">
    <location>
        <begin position="133"/>
        <end position="160"/>
    </location>
</feature>
<dbReference type="EMBL" id="CPYI01000003">
    <property type="protein sequence ID" value="CNE38193.1"/>
    <property type="molecule type" value="Genomic_DNA"/>
</dbReference>
<dbReference type="GeneID" id="61908570"/>
<gene>
    <name evidence="2" type="ORF">ERS008491_01133</name>
</gene>
<evidence type="ECO:0000256" key="1">
    <source>
        <dbReference type="SAM" id="MobiDB-lite"/>
    </source>
</evidence>
<feature type="compositionally biased region" description="Low complexity" evidence="1">
    <location>
        <begin position="137"/>
        <end position="149"/>
    </location>
</feature>
<organism evidence="2 3">
    <name type="scientific">Yersinia kristensenii</name>
    <dbReference type="NCBI Taxonomy" id="28152"/>
    <lineage>
        <taxon>Bacteria</taxon>
        <taxon>Pseudomonadati</taxon>
        <taxon>Pseudomonadota</taxon>
        <taxon>Gammaproteobacteria</taxon>
        <taxon>Enterobacterales</taxon>
        <taxon>Yersiniaceae</taxon>
        <taxon>Yersinia</taxon>
    </lineage>
</organism>
<dbReference type="InterPro" id="IPR057869">
    <property type="entry name" value="HP1_YO34"/>
</dbReference>
<protein>
    <submittedName>
        <fullName evidence="2">Phage-like protein</fullName>
    </submittedName>
</protein>
<name>A0A0T9KX19_YERKR</name>
<dbReference type="OrthoDB" id="6314079at2"/>
<sequence length="183" mass="19394">MTQIVMLALDGEAIPLKGLTVTPTMQFQEKDQSGQTSSTATAEQGIKAKELRVSGMVPFSTPEVLTRIFALAESKDAGGALKKYRVANQVAQAINFRLATFTGAIDAPKQDGKMAWLVTFTLKEFLSVSEKREARAGGKTATKKQTAGGTAAGGSEAGEDADKLSWFERKVLKPVNDALGPAS</sequence>